<dbReference type="Gene3D" id="1.20.1250.20">
    <property type="entry name" value="MFS general substrate transporter like domains"/>
    <property type="match status" value="2"/>
</dbReference>
<dbReference type="GO" id="GO:0005886">
    <property type="term" value="C:plasma membrane"/>
    <property type="evidence" value="ECO:0007669"/>
    <property type="project" value="UniProtKB-SubCell"/>
</dbReference>
<protein>
    <submittedName>
        <fullName evidence="10">MFS transporter</fullName>
    </submittedName>
</protein>
<evidence type="ECO:0000256" key="5">
    <source>
        <dbReference type="ARBA" id="ARBA00022692"/>
    </source>
</evidence>
<feature type="transmembrane region" description="Helical" evidence="8">
    <location>
        <begin position="382"/>
        <end position="403"/>
    </location>
</feature>
<organism evidence="10 11">
    <name type="scientific">Candidatus Faecivivens stercoripullorum</name>
    <dbReference type="NCBI Taxonomy" id="2840805"/>
    <lineage>
        <taxon>Bacteria</taxon>
        <taxon>Bacillati</taxon>
        <taxon>Bacillota</taxon>
        <taxon>Clostridia</taxon>
        <taxon>Eubacteriales</taxon>
        <taxon>Oscillospiraceae</taxon>
        <taxon>Oscillospiraceae incertae sedis</taxon>
        <taxon>Candidatus Faecivivens</taxon>
    </lineage>
</organism>
<feature type="transmembrane region" description="Helical" evidence="8">
    <location>
        <begin position="228"/>
        <end position="251"/>
    </location>
</feature>
<keyword evidence="5 8" id="KW-0812">Transmembrane</keyword>
<evidence type="ECO:0000256" key="6">
    <source>
        <dbReference type="ARBA" id="ARBA00022989"/>
    </source>
</evidence>
<evidence type="ECO:0000313" key="10">
    <source>
        <dbReference type="EMBL" id="HIT94752.1"/>
    </source>
</evidence>
<evidence type="ECO:0000256" key="3">
    <source>
        <dbReference type="ARBA" id="ARBA00022475"/>
    </source>
</evidence>
<reference evidence="10" key="1">
    <citation type="submission" date="2020-10" db="EMBL/GenBank/DDBJ databases">
        <authorList>
            <person name="Gilroy R."/>
        </authorList>
    </citation>
    <scope>NUCLEOTIDE SEQUENCE</scope>
    <source>
        <strain evidence="10">ChiBcec7-5410</strain>
    </source>
</reference>
<dbReference type="SUPFAM" id="SSF103473">
    <property type="entry name" value="MFS general substrate transporter"/>
    <property type="match status" value="1"/>
</dbReference>
<dbReference type="PANTHER" id="PTHR23522:SF10">
    <property type="entry name" value="3-PHENYLPROPIONIC ACID TRANSPORTER-RELATED"/>
    <property type="match status" value="1"/>
</dbReference>
<dbReference type="InterPro" id="IPR020846">
    <property type="entry name" value="MFS_dom"/>
</dbReference>
<dbReference type="GO" id="GO:0030395">
    <property type="term" value="F:lactose binding"/>
    <property type="evidence" value="ECO:0007669"/>
    <property type="project" value="TreeGrafter"/>
</dbReference>
<feature type="domain" description="Major facilitator superfamily (MFS) profile" evidence="9">
    <location>
        <begin position="227"/>
        <end position="408"/>
    </location>
</feature>
<evidence type="ECO:0000259" key="9">
    <source>
        <dbReference type="PROSITE" id="PS50850"/>
    </source>
</evidence>
<comment type="subcellular location">
    <subcellularLocation>
        <location evidence="1">Cell inner membrane</location>
        <topology evidence="1">Multi-pass membrane protein</topology>
    </subcellularLocation>
</comment>
<keyword evidence="7 8" id="KW-0472">Membrane</keyword>
<dbReference type="PANTHER" id="PTHR23522">
    <property type="entry name" value="BLL5896 PROTEIN"/>
    <property type="match status" value="1"/>
</dbReference>
<comment type="caution">
    <text evidence="10">The sequence shown here is derived from an EMBL/GenBank/DDBJ whole genome shotgun (WGS) entry which is preliminary data.</text>
</comment>
<feature type="transmembrane region" description="Helical" evidence="8">
    <location>
        <begin position="77"/>
        <end position="98"/>
    </location>
</feature>
<evidence type="ECO:0000313" key="11">
    <source>
        <dbReference type="Proteomes" id="UP000824160"/>
    </source>
</evidence>
<keyword evidence="4" id="KW-0997">Cell inner membrane</keyword>
<dbReference type="InterPro" id="IPR024989">
    <property type="entry name" value="MFS_assoc_dom"/>
</dbReference>
<keyword evidence="3" id="KW-1003">Cell membrane</keyword>
<evidence type="ECO:0000256" key="8">
    <source>
        <dbReference type="SAM" id="Phobius"/>
    </source>
</evidence>
<evidence type="ECO:0000256" key="7">
    <source>
        <dbReference type="ARBA" id="ARBA00023136"/>
    </source>
</evidence>
<dbReference type="InterPro" id="IPR036259">
    <property type="entry name" value="MFS_trans_sf"/>
</dbReference>
<reference evidence="10" key="2">
    <citation type="journal article" date="2021" name="PeerJ">
        <title>Extensive microbial diversity within the chicken gut microbiome revealed by metagenomics and culture.</title>
        <authorList>
            <person name="Gilroy R."/>
            <person name="Ravi A."/>
            <person name="Getino M."/>
            <person name="Pursley I."/>
            <person name="Horton D.L."/>
            <person name="Alikhan N.F."/>
            <person name="Baker D."/>
            <person name="Gharbi K."/>
            <person name="Hall N."/>
            <person name="Watson M."/>
            <person name="Adriaenssens E.M."/>
            <person name="Foster-Nyarko E."/>
            <person name="Jarju S."/>
            <person name="Secka A."/>
            <person name="Antonio M."/>
            <person name="Oren A."/>
            <person name="Chaudhuri R.R."/>
            <person name="La Ragione R."/>
            <person name="Hildebrand F."/>
            <person name="Pallen M.J."/>
        </authorList>
    </citation>
    <scope>NUCLEOTIDE SEQUENCE</scope>
    <source>
        <strain evidence="10">ChiBcec7-5410</strain>
    </source>
</reference>
<dbReference type="AlphaFoldDB" id="A0A9D1KT20"/>
<dbReference type="EMBL" id="DVLW01000170">
    <property type="protein sequence ID" value="HIT94752.1"/>
    <property type="molecule type" value="Genomic_DNA"/>
</dbReference>
<evidence type="ECO:0000256" key="2">
    <source>
        <dbReference type="ARBA" id="ARBA00022448"/>
    </source>
</evidence>
<feature type="transmembrane region" description="Helical" evidence="8">
    <location>
        <begin position="318"/>
        <end position="339"/>
    </location>
</feature>
<dbReference type="GO" id="GO:0015528">
    <property type="term" value="F:lactose:proton symporter activity"/>
    <property type="evidence" value="ECO:0007669"/>
    <property type="project" value="TreeGrafter"/>
</dbReference>
<proteinExistence type="predicted"/>
<feature type="transmembrane region" description="Helical" evidence="8">
    <location>
        <begin position="293"/>
        <end position="312"/>
    </location>
</feature>
<dbReference type="Proteomes" id="UP000824160">
    <property type="component" value="Unassembled WGS sequence"/>
</dbReference>
<accession>A0A9D1KT20</accession>
<gene>
    <name evidence="10" type="ORF">IAC43_06170</name>
</gene>
<feature type="transmembrane region" description="Helical" evidence="8">
    <location>
        <begin position="104"/>
        <end position="125"/>
    </location>
</feature>
<keyword evidence="6 8" id="KW-1133">Transmembrane helix</keyword>
<feature type="transmembrane region" description="Helical" evidence="8">
    <location>
        <begin position="263"/>
        <end position="281"/>
    </location>
</feature>
<evidence type="ECO:0000256" key="4">
    <source>
        <dbReference type="ARBA" id="ARBA00022519"/>
    </source>
</evidence>
<feature type="transmembrane region" description="Helical" evidence="8">
    <location>
        <begin position="169"/>
        <end position="188"/>
    </location>
</feature>
<name>A0A9D1KT20_9FIRM</name>
<evidence type="ECO:0000256" key="1">
    <source>
        <dbReference type="ARBA" id="ARBA00004429"/>
    </source>
</evidence>
<feature type="transmembrane region" description="Helical" evidence="8">
    <location>
        <begin position="351"/>
        <end position="376"/>
    </location>
</feature>
<dbReference type="Pfam" id="PF12832">
    <property type="entry name" value="MFS_1_like"/>
    <property type="match status" value="1"/>
</dbReference>
<feature type="transmembrane region" description="Helical" evidence="8">
    <location>
        <begin position="21"/>
        <end position="38"/>
    </location>
</feature>
<sequence>MKQLLSEDLTIQIKCTLVHSLFWASYCAFSSFIVTMLTDYGYSSATATAMMTASSVLSFIAQPVSGYICDNFIPHKWVYIVLTICALPTMVLMPMLLFSPVLTLISMLLFTVFMVQMPGLLDAWVIGLTNLHPRLNYGISRGSSSLAFAIAAQAMGTLTAVYGHGARCWVGAVLGLLSIIVAFTLEPLPCRRDREKKEADHASEQHTESKSSLSTAETISRLAKNHAYVLLLVMSFLLFMGTSCFSSFIPVLTQELGGGSGEVGTVFALTALSEVPAMFLMASILRKVAAKKVIVLAGLFYLLRLSLTAIAPNYTVMLLVQVLQGLSFAVIWPAAMAYLNQIMDYEVRSTAIMTFSSVTLGVSGIFGNAIGTAILAATNVRMVFVFASISAGVGLALGLYGLARKIWK</sequence>
<keyword evidence="2" id="KW-0813">Transport</keyword>
<dbReference type="PROSITE" id="PS50850">
    <property type="entry name" value="MFS"/>
    <property type="match status" value="1"/>
</dbReference>